<dbReference type="Pfam" id="PF04560">
    <property type="entry name" value="RNA_pol_Rpb2_7"/>
    <property type="match status" value="1"/>
</dbReference>
<keyword evidence="8" id="KW-0862">Zinc</keyword>
<dbReference type="ExpressionAtlas" id="N1QYX2">
    <property type="expression patterns" value="baseline"/>
</dbReference>
<name>N1QYX2_AEGTA</name>
<dbReference type="FunFam" id="2.40.50.150:FF:000007">
    <property type="entry name" value="DNA-directed RNA polymerase subunit beta"/>
    <property type="match status" value="1"/>
</dbReference>
<dbReference type="FunFam" id="3.90.1110.10:FF:000006">
    <property type="entry name" value="DNA-directed RNA polymerase subunit beta"/>
    <property type="match status" value="1"/>
</dbReference>
<evidence type="ECO:0000256" key="11">
    <source>
        <dbReference type="RuleBase" id="RU000434"/>
    </source>
</evidence>
<dbReference type="InterPro" id="IPR007120">
    <property type="entry name" value="DNA-dir_RNAP_su2_dom"/>
</dbReference>
<dbReference type="InterPro" id="IPR007646">
    <property type="entry name" value="RNA_pol_Rpb2_4"/>
</dbReference>
<dbReference type="GO" id="GO:0006351">
    <property type="term" value="P:DNA-templated transcription"/>
    <property type="evidence" value="ECO:0007669"/>
    <property type="project" value="InterPro"/>
</dbReference>
<evidence type="ECO:0000256" key="4">
    <source>
        <dbReference type="ARBA" id="ARBA00022478"/>
    </source>
</evidence>
<keyword evidence="5" id="KW-0808">Transferase</keyword>
<evidence type="ECO:0000259" key="15">
    <source>
        <dbReference type="Pfam" id="PF04563"/>
    </source>
</evidence>
<dbReference type="FunFam" id="3.90.1070.20:FF:000002">
    <property type="entry name" value="DNA-directed RNA polymerase subunit beta"/>
    <property type="match status" value="1"/>
</dbReference>
<dbReference type="Pfam" id="PF04561">
    <property type="entry name" value="RNA_pol_Rpb2_2"/>
    <property type="match status" value="1"/>
</dbReference>
<dbReference type="InterPro" id="IPR037033">
    <property type="entry name" value="DNA-dir_RNAP_su2_hyb_sf"/>
</dbReference>
<dbReference type="Gene3D" id="3.90.1800.10">
    <property type="entry name" value="RNA polymerase alpha subunit dimerisation domain"/>
    <property type="match status" value="1"/>
</dbReference>
<evidence type="ECO:0000256" key="3">
    <source>
        <dbReference type="ARBA" id="ARBA00012418"/>
    </source>
</evidence>
<evidence type="ECO:0000256" key="2">
    <source>
        <dbReference type="ARBA" id="ARBA00011206"/>
    </source>
</evidence>
<dbReference type="GO" id="GO:0003899">
    <property type="term" value="F:DNA-directed RNA polymerase activity"/>
    <property type="evidence" value="ECO:0007669"/>
    <property type="project" value="UniProtKB-EC"/>
</dbReference>
<comment type="subunit">
    <text evidence="2">Component of the RNA polymerase III (Pol III) complex consisting of 17 subunits.</text>
</comment>
<feature type="domain" description="RNA polymerase Rpb2" evidence="13">
    <location>
        <begin position="1040"/>
        <end position="1085"/>
    </location>
</feature>
<sequence length="1143" mass="128218">MVRGLVKEHIDSFNYFITKGIKNIVRANNRIEARSDPGIYLEYKNIYIGEPSVQVDFRVETITPHFCRLTDRTYSAPVIVDVEYTVGKTHAKHRKPSFTIGYMPIMLRSYACVLNGKDEAELARYGECPLDPGGYFIVKGTEKVILIQEQLSKNRIIIDTDNKGRVTASVTSSTHEVKSKTVICMDKEKIYLHLNQFTKPIPIIVVMKAMGIETDQEVVQMVGRDPRYGDLLYLSIQECATERIYTQQQALQYMDDKVTYAGAGNIKDGRSKLILRDVFVAHVPVNNGNFQPKCIYTAVMLRRMLDAILNSDTFDDKASPELADDYVGNKRLELSGQLVSLLFEDLFKTMNTYAVDRMNKNSDMARSSPLDFSQLIMQQDVITSGLERAISTGNWDIKRFKMHRKGVSQVLSRLSYMASLGYMTRITPQFEKTRKTSGPRALQPSQWGMLCPCDTPEGEACGLTKNLALMTHVTTDQEEGPLRNLCCELQHTDHEPDLDVLPQGFAGVFSKASLAHSITIATSSAFSSEQPVGVTKQLAKLPCSQGLCHWLGEGTDETDAVCFSLGVEDLSLLSGEEIHAPGSFLVMFNGLILGKHRQPQRFANNMRTFRRSGKIGEFVSVFVNEKQHCIHIASDGGRVCRPLIIADKGRSRVKEHHMKELRDGIRSFDDFLRDGLIEYLDVNEENNALCAMGKQAMGNIAYNQVGYDKLGAGQNATVAVMSYSGYDIEDAIVMNKSSLDRGFGRCIAMKKYTVTSEKYGDGISDRIAKPQRDRDGVLIKQNMRALDEDGFVAPGQIIRNHDIYVNKQTPKVTNRTPGTALTDRDYRDSPAVYKGVDGETTVVDRVMLCSDTNDKLTIKCIIRHTRRPEVGDKFSSRHGQKVVIVTLKLEGDSCDPVHLIYTNPGFMMVIRMTIGKMIELLGGKAGVSCGRFHYGSIFGEPSGNADKVEDISHTLVKHGFSYSGKDFLYSVDVNCSMNIFSVIYRSADCILGHPLQAYVFMGPIYYQKLKHMVLDKMHARASGPRVLLTRQPTEGRSRDGGLRLGEMERDCLIAYGASMLIFERLLLSSDPYQVQEMRSVRLLQLQAEDFLLLDVQKRRKHGQDEDAVRLQAFVSGAAVDERRPTLDPDRRINAEFDKAMPRC</sequence>
<comment type="catalytic activity">
    <reaction evidence="10">
        <text>RNA(n) + a ribonucleoside 5'-triphosphate = RNA(n+1) + diphosphate</text>
        <dbReference type="Rhea" id="RHEA:21248"/>
        <dbReference type="Rhea" id="RHEA-COMP:14527"/>
        <dbReference type="Rhea" id="RHEA-COMP:17342"/>
        <dbReference type="ChEBI" id="CHEBI:33019"/>
        <dbReference type="ChEBI" id="CHEBI:61557"/>
        <dbReference type="ChEBI" id="CHEBI:140395"/>
        <dbReference type="EC" id="2.7.7.6"/>
    </reaction>
</comment>
<dbReference type="InterPro" id="IPR007644">
    <property type="entry name" value="RNA_pol_bsu_protrusion"/>
</dbReference>
<feature type="domain" description="DNA-directed RNA polymerase subunit 2 hybrid-binding" evidence="12">
    <location>
        <begin position="683"/>
        <end position="1038"/>
    </location>
</feature>
<dbReference type="InterPro" id="IPR007645">
    <property type="entry name" value="RNA_pol_Rpb2_3"/>
</dbReference>
<dbReference type="EnsemblPlants" id="EMT16003">
    <property type="protein sequence ID" value="EMT16003"/>
    <property type="gene ID" value="F775_09692"/>
</dbReference>
<comment type="similarity">
    <text evidence="1 11">Belongs to the RNA polymerase beta chain family.</text>
</comment>
<dbReference type="InterPro" id="IPR037034">
    <property type="entry name" value="RNA_pol_Rpb2_2_sf"/>
</dbReference>
<evidence type="ECO:0000259" key="17">
    <source>
        <dbReference type="Pfam" id="PF04566"/>
    </source>
</evidence>
<keyword evidence="9" id="KW-0804">Transcription</keyword>
<accession>N1QYX2</accession>
<dbReference type="InterPro" id="IPR007642">
    <property type="entry name" value="RNA_pol_Rpb2_2"/>
</dbReference>
<evidence type="ECO:0000313" key="18">
    <source>
        <dbReference type="EnsemblPlants" id="EMT16003"/>
    </source>
</evidence>
<feature type="domain" description="RNA polymerase Rpb2" evidence="14">
    <location>
        <begin position="153"/>
        <end position="332"/>
    </location>
</feature>
<feature type="domain" description="RNA polymerase Rpb2" evidence="16">
    <location>
        <begin position="409"/>
        <end position="473"/>
    </location>
</feature>
<dbReference type="Pfam" id="PF04566">
    <property type="entry name" value="RNA_pol_Rpb2_4"/>
    <property type="match status" value="1"/>
</dbReference>
<evidence type="ECO:0000256" key="10">
    <source>
        <dbReference type="ARBA" id="ARBA00048552"/>
    </source>
</evidence>
<dbReference type="FunFam" id="3.90.1100.10:FF:000014">
    <property type="entry name" value="DNA-directed RNA polymerase subunit beta"/>
    <property type="match status" value="1"/>
</dbReference>
<feature type="domain" description="RNA polymerase Rpb2" evidence="17">
    <location>
        <begin position="586"/>
        <end position="646"/>
    </location>
</feature>
<dbReference type="FunFam" id="3.90.1100.10:FF:000021">
    <property type="entry name" value="DNA-directed RNA polymerase subunit beta"/>
    <property type="match status" value="1"/>
</dbReference>
<dbReference type="InterPro" id="IPR007641">
    <property type="entry name" value="RNA_pol_Rpb2_7"/>
</dbReference>
<dbReference type="AlphaFoldDB" id="N1QYX2"/>
<evidence type="ECO:0000259" key="16">
    <source>
        <dbReference type="Pfam" id="PF04565"/>
    </source>
</evidence>
<proteinExistence type="inferred from homology"/>
<evidence type="ECO:0000259" key="12">
    <source>
        <dbReference type="Pfam" id="PF00562"/>
    </source>
</evidence>
<evidence type="ECO:0000256" key="9">
    <source>
        <dbReference type="ARBA" id="ARBA00023163"/>
    </source>
</evidence>
<dbReference type="GO" id="GO:0032549">
    <property type="term" value="F:ribonucleoside binding"/>
    <property type="evidence" value="ECO:0007669"/>
    <property type="project" value="InterPro"/>
</dbReference>
<dbReference type="InterPro" id="IPR015712">
    <property type="entry name" value="DNA-dir_RNA_pol_su2"/>
</dbReference>
<dbReference type="Gene3D" id="3.90.1100.10">
    <property type="match status" value="2"/>
</dbReference>
<organism evidence="18">
    <name type="scientific">Aegilops tauschii</name>
    <name type="common">Tausch's goatgrass</name>
    <name type="synonym">Aegilops squarrosa</name>
    <dbReference type="NCBI Taxonomy" id="37682"/>
    <lineage>
        <taxon>Eukaryota</taxon>
        <taxon>Viridiplantae</taxon>
        <taxon>Streptophyta</taxon>
        <taxon>Embryophyta</taxon>
        <taxon>Tracheophyta</taxon>
        <taxon>Spermatophyta</taxon>
        <taxon>Magnoliopsida</taxon>
        <taxon>Liliopsida</taxon>
        <taxon>Poales</taxon>
        <taxon>Poaceae</taxon>
        <taxon>BOP clade</taxon>
        <taxon>Pooideae</taxon>
        <taxon>Triticodae</taxon>
        <taxon>Triticeae</taxon>
        <taxon>Triticinae</taxon>
        <taxon>Aegilops</taxon>
    </lineage>
</organism>
<reference evidence="18" key="1">
    <citation type="submission" date="2015-06" db="UniProtKB">
        <authorList>
            <consortium name="EnsemblPlants"/>
        </authorList>
    </citation>
    <scope>IDENTIFICATION</scope>
</reference>
<evidence type="ECO:0000256" key="6">
    <source>
        <dbReference type="ARBA" id="ARBA00022695"/>
    </source>
</evidence>
<evidence type="ECO:0000259" key="13">
    <source>
        <dbReference type="Pfam" id="PF04560"/>
    </source>
</evidence>
<dbReference type="Pfam" id="PF04565">
    <property type="entry name" value="RNA_pol_Rpb2_3"/>
    <property type="match status" value="1"/>
</dbReference>
<dbReference type="GO" id="GO:0000428">
    <property type="term" value="C:DNA-directed RNA polymerase complex"/>
    <property type="evidence" value="ECO:0007669"/>
    <property type="project" value="UniProtKB-KW"/>
</dbReference>
<dbReference type="Pfam" id="PF04563">
    <property type="entry name" value="RNA_pol_Rpb2_1"/>
    <property type="match status" value="1"/>
</dbReference>
<evidence type="ECO:0000256" key="7">
    <source>
        <dbReference type="ARBA" id="ARBA00022723"/>
    </source>
</evidence>
<dbReference type="Gene3D" id="2.40.270.10">
    <property type="entry name" value="DNA-directed RNA polymerase, subunit 2, domain 6"/>
    <property type="match status" value="1"/>
</dbReference>
<dbReference type="EC" id="2.7.7.6" evidence="3"/>
<dbReference type="Pfam" id="PF00562">
    <property type="entry name" value="RNA_pol_Rpb2_6"/>
    <property type="match status" value="1"/>
</dbReference>
<evidence type="ECO:0000256" key="8">
    <source>
        <dbReference type="ARBA" id="ARBA00022833"/>
    </source>
</evidence>
<keyword evidence="6" id="KW-0548">Nucleotidyltransferase</keyword>
<dbReference type="Gene3D" id="3.90.1070.20">
    <property type="match status" value="1"/>
</dbReference>
<keyword evidence="7" id="KW-0479">Metal-binding</keyword>
<dbReference type="Gene3D" id="3.90.1110.10">
    <property type="entry name" value="RNA polymerase Rpb2, domain 2"/>
    <property type="match status" value="1"/>
</dbReference>
<dbReference type="SUPFAM" id="SSF64484">
    <property type="entry name" value="beta and beta-prime subunits of DNA dependent RNA-polymerase"/>
    <property type="match status" value="1"/>
</dbReference>
<protein>
    <recommendedName>
        <fullName evidence="3">DNA-directed RNA polymerase</fullName>
        <ecNumber evidence="3">2.7.7.6</ecNumber>
    </recommendedName>
</protein>
<evidence type="ECO:0000256" key="1">
    <source>
        <dbReference type="ARBA" id="ARBA00006835"/>
    </source>
</evidence>
<evidence type="ECO:0000256" key="5">
    <source>
        <dbReference type="ARBA" id="ARBA00022679"/>
    </source>
</evidence>
<dbReference type="InterPro" id="IPR014724">
    <property type="entry name" value="RNA_pol_RPB2_OB-fold"/>
</dbReference>
<dbReference type="PANTHER" id="PTHR20856">
    <property type="entry name" value="DNA-DIRECTED RNA POLYMERASE I SUBUNIT 2"/>
    <property type="match status" value="1"/>
</dbReference>
<dbReference type="Gene3D" id="2.40.50.150">
    <property type="match status" value="1"/>
</dbReference>
<evidence type="ECO:0000259" key="14">
    <source>
        <dbReference type="Pfam" id="PF04561"/>
    </source>
</evidence>
<dbReference type="CDD" id="cd00653">
    <property type="entry name" value="RNA_pol_B_RPB2"/>
    <property type="match status" value="1"/>
</dbReference>
<feature type="domain" description="RNA polymerase beta subunit protrusion" evidence="15">
    <location>
        <begin position="4"/>
        <end position="370"/>
    </location>
</feature>
<dbReference type="GO" id="GO:0046872">
    <property type="term" value="F:metal ion binding"/>
    <property type="evidence" value="ECO:0007669"/>
    <property type="project" value="UniProtKB-KW"/>
</dbReference>
<keyword evidence="4" id="KW-0240">DNA-directed RNA polymerase</keyword>
<dbReference type="GO" id="GO:0003677">
    <property type="term" value="F:DNA binding"/>
    <property type="evidence" value="ECO:0007669"/>
    <property type="project" value="InterPro"/>
</dbReference>